<feature type="non-terminal residue" evidence="2">
    <location>
        <position position="1"/>
    </location>
</feature>
<organism evidence="2">
    <name type="scientific">marine metagenome</name>
    <dbReference type="NCBI Taxonomy" id="408172"/>
    <lineage>
        <taxon>unclassified sequences</taxon>
        <taxon>metagenomes</taxon>
        <taxon>ecological metagenomes</taxon>
    </lineage>
</organism>
<gene>
    <name evidence="2" type="ORF">METZ01_LOCUS33838</name>
</gene>
<evidence type="ECO:0000313" key="2">
    <source>
        <dbReference type="EMBL" id="SUZ80984.1"/>
    </source>
</evidence>
<sequence length="39" mass="4333">VIQIYIGDRGKERGHDVGGVEPATQPDLDDRDLDPLFPK</sequence>
<feature type="region of interest" description="Disordered" evidence="1">
    <location>
        <begin position="1"/>
        <end position="39"/>
    </location>
</feature>
<accession>A0A381QPU9</accession>
<dbReference type="EMBL" id="UINC01001449">
    <property type="protein sequence ID" value="SUZ80984.1"/>
    <property type="molecule type" value="Genomic_DNA"/>
</dbReference>
<proteinExistence type="predicted"/>
<evidence type="ECO:0000256" key="1">
    <source>
        <dbReference type="SAM" id="MobiDB-lite"/>
    </source>
</evidence>
<name>A0A381QPU9_9ZZZZ</name>
<protein>
    <submittedName>
        <fullName evidence="2">Uncharacterized protein</fullName>
    </submittedName>
</protein>
<dbReference type="AlphaFoldDB" id="A0A381QPU9"/>
<reference evidence="2" key="1">
    <citation type="submission" date="2018-05" db="EMBL/GenBank/DDBJ databases">
        <authorList>
            <person name="Lanie J.A."/>
            <person name="Ng W.-L."/>
            <person name="Kazmierczak K.M."/>
            <person name="Andrzejewski T.M."/>
            <person name="Davidsen T.M."/>
            <person name="Wayne K.J."/>
            <person name="Tettelin H."/>
            <person name="Glass J.I."/>
            <person name="Rusch D."/>
            <person name="Podicherti R."/>
            <person name="Tsui H.-C.T."/>
            <person name="Winkler M.E."/>
        </authorList>
    </citation>
    <scope>NUCLEOTIDE SEQUENCE</scope>
</reference>
<feature type="compositionally biased region" description="Basic and acidic residues" evidence="1">
    <location>
        <begin position="8"/>
        <end position="18"/>
    </location>
</feature>